<sequence length="168" mass="18740">MWPNRIRRQGSIIVISGPSGVGKGSVIDLLCQQDDNLVKSVSATTRTPRPHEIDGVDYHFVSNSKFKNLISQNGLVEWTQYGKNYYGTLKSMVESTTASGKDLILEIDVDGVSQLREIGIEGTFVFILPPSTEALANRLRGRGTESQTEIDRRLARARTEVYFAKDYD</sequence>
<evidence type="ECO:0000256" key="6">
    <source>
        <dbReference type="ARBA" id="ARBA00022840"/>
    </source>
</evidence>
<proteinExistence type="inferred from homology"/>
<dbReference type="EC" id="2.7.4.8" evidence="2"/>
<evidence type="ECO:0000256" key="1">
    <source>
        <dbReference type="ARBA" id="ARBA00005790"/>
    </source>
</evidence>
<protein>
    <recommendedName>
        <fullName evidence="2">guanylate kinase</fullName>
        <ecNumber evidence="2">2.7.4.8</ecNumber>
    </recommendedName>
</protein>
<comment type="similarity">
    <text evidence="1">Belongs to the guanylate kinase family.</text>
</comment>
<dbReference type="Gene3D" id="3.30.63.10">
    <property type="entry name" value="Guanylate Kinase phosphate binding domain"/>
    <property type="match status" value="1"/>
</dbReference>
<evidence type="ECO:0000313" key="8">
    <source>
        <dbReference type="EMBL" id="SVC88710.1"/>
    </source>
</evidence>
<gene>
    <name evidence="8" type="ORF">METZ01_LOCUS341564</name>
</gene>
<feature type="domain" description="Guanylate kinase-like" evidence="7">
    <location>
        <begin position="10"/>
        <end position="168"/>
    </location>
</feature>
<dbReference type="AlphaFoldDB" id="A0A382QUX0"/>
<keyword evidence="5" id="KW-0418">Kinase</keyword>
<accession>A0A382QUX0</accession>
<dbReference type="Pfam" id="PF00625">
    <property type="entry name" value="Guanylate_kin"/>
    <property type="match status" value="1"/>
</dbReference>
<reference evidence="8" key="1">
    <citation type="submission" date="2018-05" db="EMBL/GenBank/DDBJ databases">
        <authorList>
            <person name="Lanie J.A."/>
            <person name="Ng W.-L."/>
            <person name="Kazmierczak K.M."/>
            <person name="Andrzejewski T.M."/>
            <person name="Davidsen T.M."/>
            <person name="Wayne K.J."/>
            <person name="Tettelin H."/>
            <person name="Glass J.I."/>
            <person name="Rusch D."/>
            <person name="Podicherti R."/>
            <person name="Tsui H.-C.T."/>
            <person name="Winkler M.E."/>
        </authorList>
    </citation>
    <scope>NUCLEOTIDE SEQUENCE</scope>
</reference>
<evidence type="ECO:0000256" key="3">
    <source>
        <dbReference type="ARBA" id="ARBA00022679"/>
    </source>
</evidence>
<evidence type="ECO:0000259" key="7">
    <source>
        <dbReference type="PROSITE" id="PS50052"/>
    </source>
</evidence>
<dbReference type="PROSITE" id="PS00856">
    <property type="entry name" value="GUANYLATE_KINASE_1"/>
    <property type="match status" value="1"/>
</dbReference>
<dbReference type="InterPro" id="IPR017665">
    <property type="entry name" value="Guanylate_kinase"/>
</dbReference>
<keyword evidence="3" id="KW-0808">Transferase</keyword>
<dbReference type="GO" id="GO:0005829">
    <property type="term" value="C:cytosol"/>
    <property type="evidence" value="ECO:0007669"/>
    <property type="project" value="TreeGrafter"/>
</dbReference>
<evidence type="ECO:0000256" key="2">
    <source>
        <dbReference type="ARBA" id="ARBA00012961"/>
    </source>
</evidence>
<dbReference type="PANTHER" id="PTHR23117:SF13">
    <property type="entry name" value="GUANYLATE KINASE"/>
    <property type="match status" value="1"/>
</dbReference>
<dbReference type="PANTHER" id="PTHR23117">
    <property type="entry name" value="GUANYLATE KINASE-RELATED"/>
    <property type="match status" value="1"/>
</dbReference>
<keyword evidence="6" id="KW-0067">ATP-binding</keyword>
<dbReference type="SMART" id="SM00072">
    <property type="entry name" value="GuKc"/>
    <property type="match status" value="1"/>
</dbReference>
<dbReference type="PROSITE" id="PS50052">
    <property type="entry name" value="GUANYLATE_KINASE_2"/>
    <property type="match status" value="1"/>
</dbReference>
<dbReference type="InterPro" id="IPR027417">
    <property type="entry name" value="P-loop_NTPase"/>
</dbReference>
<feature type="non-terminal residue" evidence="8">
    <location>
        <position position="168"/>
    </location>
</feature>
<dbReference type="CDD" id="cd00071">
    <property type="entry name" value="GMPK"/>
    <property type="match status" value="1"/>
</dbReference>
<organism evidence="8">
    <name type="scientific">marine metagenome</name>
    <dbReference type="NCBI Taxonomy" id="408172"/>
    <lineage>
        <taxon>unclassified sequences</taxon>
        <taxon>metagenomes</taxon>
        <taxon>ecological metagenomes</taxon>
    </lineage>
</organism>
<dbReference type="EMBL" id="UINC01116751">
    <property type="protein sequence ID" value="SVC88710.1"/>
    <property type="molecule type" value="Genomic_DNA"/>
</dbReference>
<dbReference type="GO" id="GO:0004385">
    <property type="term" value="F:GMP kinase activity"/>
    <property type="evidence" value="ECO:0007669"/>
    <property type="project" value="UniProtKB-EC"/>
</dbReference>
<dbReference type="NCBIfam" id="TIGR03263">
    <property type="entry name" value="guanyl_kin"/>
    <property type="match status" value="1"/>
</dbReference>
<dbReference type="InterPro" id="IPR008145">
    <property type="entry name" value="GK/Ca_channel_bsu"/>
</dbReference>
<dbReference type="InterPro" id="IPR020590">
    <property type="entry name" value="Guanylate_kinase_CS"/>
</dbReference>
<dbReference type="GO" id="GO:0005524">
    <property type="term" value="F:ATP binding"/>
    <property type="evidence" value="ECO:0007669"/>
    <property type="project" value="UniProtKB-KW"/>
</dbReference>
<evidence type="ECO:0000256" key="4">
    <source>
        <dbReference type="ARBA" id="ARBA00022741"/>
    </source>
</evidence>
<dbReference type="InterPro" id="IPR008144">
    <property type="entry name" value="Guanylate_kin-like_dom"/>
</dbReference>
<name>A0A382QUX0_9ZZZZ</name>
<dbReference type="SUPFAM" id="SSF52540">
    <property type="entry name" value="P-loop containing nucleoside triphosphate hydrolases"/>
    <property type="match status" value="1"/>
</dbReference>
<dbReference type="Gene3D" id="3.40.50.300">
    <property type="entry name" value="P-loop containing nucleotide triphosphate hydrolases"/>
    <property type="match status" value="1"/>
</dbReference>
<dbReference type="FunFam" id="3.30.63.10:FF:000002">
    <property type="entry name" value="Guanylate kinase 1"/>
    <property type="match status" value="1"/>
</dbReference>
<evidence type="ECO:0000256" key="5">
    <source>
        <dbReference type="ARBA" id="ARBA00022777"/>
    </source>
</evidence>
<keyword evidence="4" id="KW-0547">Nucleotide-binding</keyword>